<sequence length="201" mass="23048">MFNEPMTTKTIHTHPLPPFIPPNARVMMLGSFPPPPERWKMPFYYPNYNNDMWRILGLVFFGDAERFIDKANKTFYQDEIEKFLVSAGIAIGDTAYQVIRQKDNASDQFLQIITPMDIESILRQLPQCHAVITTGEKATEVLCQQFTSQKTPKIGEQVQLLIANRCIDLYRLPSSSRAYPLAIDKKADVYRQVFDALGLLT</sequence>
<dbReference type="InterPro" id="IPR036895">
    <property type="entry name" value="Uracil-DNA_glycosylase-like_sf"/>
</dbReference>
<dbReference type="CDD" id="cd10032">
    <property type="entry name" value="UDG-F6_HDG"/>
    <property type="match status" value="1"/>
</dbReference>
<dbReference type="EMBL" id="MUXT01000008">
    <property type="protein sequence ID" value="OOR83319.1"/>
    <property type="molecule type" value="Genomic_DNA"/>
</dbReference>
<dbReference type="Proteomes" id="UP000190322">
    <property type="component" value="Unassembled WGS sequence"/>
</dbReference>
<proteinExistence type="predicted"/>
<dbReference type="AlphaFoldDB" id="A0A1S9ZIG4"/>
<protein>
    <submittedName>
        <fullName evidence="1">DNA glycosylase</fullName>
    </submittedName>
</protein>
<comment type="caution">
    <text evidence="1">The sequence shown here is derived from an EMBL/GenBank/DDBJ whole genome shotgun (WGS) entry which is preliminary data.</text>
</comment>
<dbReference type="Gene3D" id="3.40.470.10">
    <property type="entry name" value="Uracil-DNA glycosylase-like domain"/>
    <property type="match status" value="1"/>
</dbReference>
<dbReference type="RefSeq" id="WP_078256296.1">
    <property type="nucleotide sequence ID" value="NZ_MUXT01000008.1"/>
</dbReference>
<gene>
    <name evidence="1" type="ORF">B0180_07110</name>
</gene>
<dbReference type="SUPFAM" id="SSF52141">
    <property type="entry name" value="Uracil-DNA glycosylase-like"/>
    <property type="match status" value="1"/>
</dbReference>
<reference evidence="1 2" key="1">
    <citation type="submission" date="2017-02" db="EMBL/GenBank/DDBJ databases">
        <title>Draft genome sequence of Moraxella canis CCUG 8415A type strain.</title>
        <authorList>
            <person name="Engstrom-Jakobsson H."/>
            <person name="Salva-Serra F."/>
            <person name="Thorell K."/>
            <person name="Gonzales-Siles L."/>
            <person name="Karlsson R."/>
            <person name="Boulund F."/>
            <person name="Engstrand L."/>
            <person name="Moore E."/>
        </authorList>
    </citation>
    <scope>NUCLEOTIDE SEQUENCE [LARGE SCALE GENOMIC DNA]</scope>
    <source>
        <strain evidence="1 2">CCUG 8415A</strain>
    </source>
</reference>
<evidence type="ECO:0000313" key="1">
    <source>
        <dbReference type="EMBL" id="OOR83319.1"/>
    </source>
</evidence>
<name>A0A1S9ZIG4_9GAMM</name>
<organism evidence="1 2">
    <name type="scientific">Moraxella canis</name>
    <dbReference type="NCBI Taxonomy" id="90239"/>
    <lineage>
        <taxon>Bacteria</taxon>
        <taxon>Pseudomonadati</taxon>
        <taxon>Pseudomonadota</taxon>
        <taxon>Gammaproteobacteria</taxon>
        <taxon>Moraxellales</taxon>
        <taxon>Moraxellaceae</taxon>
        <taxon>Moraxella</taxon>
    </lineage>
</organism>
<evidence type="ECO:0000313" key="2">
    <source>
        <dbReference type="Proteomes" id="UP000190322"/>
    </source>
</evidence>
<accession>A0A1S9ZIG4</accession>